<gene>
    <name evidence="5" type="ORF">QR46_3129</name>
</gene>
<feature type="region of interest" description="Disordered" evidence="2">
    <location>
        <begin position="115"/>
        <end position="137"/>
    </location>
</feature>
<dbReference type="PROSITE" id="PS50089">
    <property type="entry name" value="ZF_RING_2"/>
    <property type="match status" value="1"/>
</dbReference>
<dbReference type="VEuPathDB" id="GiardiaDB:QR46_3129"/>
<dbReference type="PANTHER" id="PTHR21540">
    <property type="entry name" value="RING FINGER AND SWIM DOMAIN-CONTAINING PROTEIN 2"/>
    <property type="match status" value="1"/>
</dbReference>
<dbReference type="SMART" id="SM00184">
    <property type="entry name" value="RING"/>
    <property type="match status" value="1"/>
</dbReference>
<feature type="domain" description="SWIM-type" evidence="4">
    <location>
        <begin position="41"/>
        <end position="75"/>
    </location>
</feature>
<dbReference type="InterPro" id="IPR001841">
    <property type="entry name" value="Znf_RING"/>
</dbReference>
<dbReference type="SUPFAM" id="SSF57850">
    <property type="entry name" value="RING/U-box"/>
    <property type="match status" value="1"/>
</dbReference>
<protein>
    <submittedName>
        <fullName evidence="5">Mitogen-activated protein kinase kinase kinase 1/ zinc-finger domain</fullName>
    </submittedName>
</protein>
<organism evidence="5 6">
    <name type="scientific">Giardia duodenalis assemblage B</name>
    <dbReference type="NCBI Taxonomy" id="1394984"/>
    <lineage>
        <taxon>Eukaryota</taxon>
        <taxon>Metamonada</taxon>
        <taxon>Diplomonadida</taxon>
        <taxon>Hexamitidae</taxon>
        <taxon>Giardiinae</taxon>
        <taxon>Giardia</taxon>
    </lineage>
</organism>
<dbReference type="EMBL" id="JXTI01000094">
    <property type="protein sequence ID" value="KWX12909.1"/>
    <property type="molecule type" value="Genomic_DNA"/>
</dbReference>
<reference evidence="5 6" key="1">
    <citation type="journal article" date="2015" name="Mol. Biochem. Parasitol.">
        <title>Identification of polymorphic genes for use in assemblage B genotyping assays through comparative genomics of multiple assemblage B Giardia duodenalis isolates.</title>
        <authorList>
            <person name="Wielinga C."/>
            <person name="Thompson R.C."/>
            <person name="Monis P."/>
            <person name="Ryan U."/>
        </authorList>
    </citation>
    <scope>NUCLEOTIDE SEQUENCE [LARGE SCALE GENOMIC DNA]</scope>
    <source>
        <strain evidence="5 6">BAH15c1</strain>
    </source>
</reference>
<evidence type="ECO:0000259" key="3">
    <source>
        <dbReference type="PROSITE" id="PS50089"/>
    </source>
</evidence>
<evidence type="ECO:0000256" key="2">
    <source>
        <dbReference type="SAM" id="MobiDB-lite"/>
    </source>
</evidence>
<keyword evidence="1 5" id="KW-0479">Metal-binding</keyword>
<dbReference type="Gene3D" id="3.30.40.10">
    <property type="entry name" value="Zinc/RING finger domain, C3HC4 (zinc finger)"/>
    <property type="match status" value="1"/>
</dbReference>
<keyword evidence="1 5" id="KW-0862">Zinc</keyword>
<dbReference type="CDD" id="cd16494">
    <property type="entry name" value="RING-CH-C4HC3_ZSWM2"/>
    <property type="match status" value="1"/>
</dbReference>
<dbReference type="InterPro" id="IPR007527">
    <property type="entry name" value="Znf_SWIM"/>
</dbReference>
<proteinExistence type="predicted"/>
<dbReference type="AlphaFoldDB" id="A0A132NS26"/>
<dbReference type="PANTHER" id="PTHR21540:SF3">
    <property type="entry name" value="E3 UBIQUITIN-PROTEIN LIGASE ZSWIM2"/>
    <property type="match status" value="1"/>
</dbReference>
<evidence type="ECO:0000259" key="4">
    <source>
        <dbReference type="PROSITE" id="PS50966"/>
    </source>
</evidence>
<dbReference type="GO" id="GO:0016301">
    <property type="term" value="F:kinase activity"/>
    <property type="evidence" value="ECO:0007669"/>
    <property type="project" value="UniProtKB-KW"/>
</dbReference>
<feature type="domain" description="RING-type" evidence="3">
    <location>
        <begin position="146"/>
        <end position="201"/>
    </location>
</feature>
<keyword evidence="5" id="KW-0418">Kinase</keyword>
<dbReference type="GO" id="GO:0008270">
    <property type="term" value="F:zinc ion binding"/>
    <property type="evidence" value="ECO:0007669"/>
    <property type="project" value="UniProtKB-KW"/>
</dbReference>
<name>A0A132NS26_GIAIN</name>
<evidence type="ECO:0000313" key="6">
    <source>
        <dbReference type="Proteomes" id="UP000070089"/>
    </source>
</evidence>
<keyword evidence="1 5" id="KW-0863">Zinc-finger</keyword>
<keyword evidence="5" id="KW-0808">Transferase</keyword>
<evidence type="ECO:0000256" key="1">
    <source>
        <dbReference type="PROSITE-ProRule" id="PRU00175"/>
    </source>
</evidence>
<dbReference type="Proteomes" id="UP000070089">
    <property type="component" value="Unassembled WGS sequence"/>
</dbReference>
<dbReference type="GO" id="GO:0061630">
    <property type="term" value="F:ubiquitin protein ligase activity"/>
    <property type="evidence" value="ECO:0007669"/>
    <property type="project" value="InterPro"/>
</dbReference>
<dbReference type="InterPro" id="IPR039903">
    <property type="entry name" value="Zswim2"/>
</dbReference>
<evidence type="ECO:0000313" key="5">
    <source>
        <dbReference type="EMBL" id="KWX12909.1"/>
    </source>
</evidence>
<sequence length="607" mass="67723">MKVKTPAWMASIIEAAQTAHFYIIAQPGPLVFVLREHDSDNTVKVSLGSPHTCSCDNGSKANYCIHISFLLQRKYQLPSDHPWIAQTSLTNTDIESILQLRHLAARKVTRPMQSTTATIEGQQTQQNTAASQPTRSRNPITELDACPICLDGFIESDEEEINYSALPFCSNCGNSLHSRCIQLFHQHARQTKAKEVCPYCRSLYEDGRKYSLPTVSNPEKVTKTFKVCSRCEAKLESTSIKRVFGPEQYCSACFVTLTSGMYKKKGRRILLRTKHEDPNAARERALALYRRFAFIQYREITSEDYNLLLELKNPYMMDISKKPQRFPSYLIWSCFKQTEYKNSIFESENRVCFLCGHHSPTFSGLLVEKGGQASDNTVPDDVGIAPKLSICLNVDSIAAILLEQGEQLVSGVALQELQDKNIYLDIPCTHTVHKLCAVLGSLICKPEVVFIVPDEQESSDISNYKLRVFPDYCTACKTPYIGEWVRGSKLAPKQPQLPSIKSSSEKRSTRKASLEDQVLGVIIDKDALSVTGLPLSSCPTCTEASRPKSQLKTLEPARSKSLATKPVKKNIHNHALTNISNERSSLPVCKSSPCDLLTAGMVVKPAI</sequence>
<dbReference type="PROSITE" id="PS50966">
    <property type="entry name" value="ZF_SWIM"/>
    <property type="match status" value="1"/>
</dbReference>
<dbReference type="OrthoDB" id="8062037at2759"/>
<accession>A0A132NS26</accession>
<comment type="caution">
    <text evidence="5">The sequence shown here is derived from an EMBL/GenBank/DDBJ whole genome shotgun (WGS) entry which is preliminary data.</text>
</comment>
<dbReference type="InterPro" id="IPR013083">
    <property type="entry name" value="Znf_RING/FYVE/PHD"/>
</dbReference>